<protein>
    <submittedName>
        <fullName evidence="1">Uncharacterized protein</fullName>
    </submittedName>
</protein>
<evidence type="ECO:0000313" key="1">
    <source>
        <dbReference type="EMBL" id="GFQ80551.1"/>
    </source>
</evidence>
<accession>A0A8X6KQM6</accession>
<dbReference type="AlphaFoldDB" id="A0A8X6KQM6"/>
<keyword evidence="2" id="KW-1185">Reference proteome</keyword>
<organism evidence="1 2">
    <name type="scientific">Trichonephila clavata</name>
    <name type="common">Joro spider</name>
    <name type="synonym">Nephila clavata</name>
    <dbReference type="NCBI Taxonomy" id="2740835"/>
    <lineage>
        <taxon>Eukaryota</taxon>
        <taxon>Metazoa</taxon>
        <taxon>Ecdysozoa</taxon>
        <taxon>Arthropoda</taxon>
        <taxon>Chelicerata</taxon>
        <taxon>Arachnida</taxon>
        <taxon>Araneae</taxon>
        <taxon>Araneomorphae</taxon>
        <taxon>Entelegynae</taxon>
        <taxon>Araneoidea</taxon>
        <taxon>Nephilidae</taxon>
        <taxon>Trichonephila</taxon>
    </lineage>
</organism>
<sequence>MNFRIVKIDIGSAIGVTAILQKVKNLYLKGPEMAWSVVALPITSQTIFNGYFPVTLLVTLYDDCLLPLNKMQLCVDRSCRTNKLIDSQMVAKRAADLFTNCHKEPVSHGVRSTTIGKISEESKFST</sequence>
<dbReference type="Proteomes" id="UP000887116">
    <property type="component" value="Unassembled WGS sequence"/>
</dbReference>
<evidence type="ECO:0000313" key="2">
    <source>
        <dbReference type="Proteomes" id="UP000887116"/>
    </source>
</evidence>
<proteinExistence type="predicted"/>
<name>A0A8X6KQM6_TRICU</name>
<comment type="caution">
    <text evidence="1">The sequence shown here is derived from an EMBL/GenBank/DDBJ whole genome shotgun (WGS) entry which is preliminary data.</text>
</comment>
<gene>
    <name evidence="1" type="ORF">TNCT_196681</name>
</gene>
<reference evidence="1" key="1">
    <citation type="submission" date="2020-07" db="EMBL/GenBank/DDBJ databases">
        <title>Multicomponent nature underlies the extraordinary mechanical properties of spider dragline silk.</title>
        <authorList>
            <person name="Kono N."/>
            <person name="Nakamura H."/>
            <person name="Mori M."/>
            <person name="Yoshida Y."/>
            <person name="Ohtoshi R."/>
            <person name="Malay A.D."/>
            <person name="Moran D.A.P."/>
            <person name="Tomita M."/>
            <person name="Numata K."/>
            <person name="Arakawa K."/>
        </authorList>
    </citation>
    <scope>NUCLEOTIDE SEQUENCE</scope>
</reference>
<dbReference type="EMBL" id="BMAO01032210">
    <property type="protein sequence ID" value="GFQ80551.1"/>
    <property type="molecule type" value="Genomic_DNA"/>
</dbReference>